<dbReference type="AlphaFoldDB" id="A0A366FGF3"/>
<dbReference type="InterPro" id="IPR045851">
    <property type="entry name" value="AMP-bd_C_sf"/>
</dbReference>
<evidence type="ECO:0000259" key="4">
    <source>
        <dbReference type="Pfam" id="PF13193"/>
    </source>
</evidence>
<dbReference type="PANTHER" id="PTHR43201:SF5">
    <property type="entry name" value="MEDIUM-CHAIN ACYL-COA LIGASE ACSF2, MITOCHONDRIAL"/>
    <property type="match status" value="1"/>
</dbReference>
<dbReference type="InterPro" id="IPR000873">
    <property type="entry name" value="AMP-dep_synth/lig_dom"/>
</dbReference>
<dbReference type="OrthoDB" id="9803968at2"/>
<dbReference type="PROSITE" id="PS00455">
    <property type="entry name" value="AMP_BINDING"/>
    <property type="match status" value="1"/>
</dbReference>
<keyword evidence="2" id="KW-0436">Ligase</keyword>
<accession>A0A366FGF3</accession>
<dbReference type="GO" id="GO:0006631">
    <property type="term" value="P:fatty acid metabolic process"/>
    <property type="evidence" value="ECO:0007669"/>
    <property type="project" value="TreeGrafter"/>
</dbReference>
<dbReference type="PANTHER" id="PTHR43201">
    <property type="entry name" value="ACYL-COA SYNTHETASE"/>
    <property type="match status" value="1"/>
</dbReference>
<dbReference type="GO" id="GO:0031956">
    <property type="term" value="F:medium-chain fatty acid-CoA ligase activity"/>
    <property type="evidence" value="ECO:0007669"/>
    <property type="project" value="TreeGrafter"/>
</dbReference>
<dbReference type="Pfam" id="PF13193">
    <property type="entry name" value="AMP-binding_C"/>
    <property type="match status" value="1"/>
</dbReference>
<dbReference type="Gene3D" id="3.40.50.12780">
    <property type="entry name" value="N-terminal domain of ligase-like"/>
    <property type="match status" value="1"/>
</dbReference>
<gene>
    <name evidence="5" type="ORF">DFR50_11116</name>
</gene>
<dbReference type="Gene3D" id="3.30.300.30">
    <property type="match status" value="1"/>
</dbReference>
<dbReference type="SUPFAM" id="SSF56801">
    <property type="entry name" value="Acetyl-CoA synthetase-like"/>
    <property type="match status" value="1"/>
</dbReference>
<organism evidence="5 6">
    <name type="scientific">Roseiarcus fermentans</name>
    <dbReference type="NCBI Taxonomy" id="1473586"/>
    <lineage>
        <taxon>Bacteria</taxon>
        <taxon>Pseudomonadati</taxon>
        <taxon>Pseudomonadota</taxon>
        <taxon>Alphaproteobacteria</taxon>
        <taxon>Hyphomicrobiales</taxon>
        <taxon>Roseiarcaceae</taxon>
        <taxon>Roseiarcus</taxon>
    </lineage>
</organism>
<dbReference type="InterPro" id="IPR042099">
    <property type="entry name" value="ANL_N_sf"/>
</dbReference>
<evidence type="ECO:0000313" key="6">
    <source>
        <dbReference type="Proteomes" id="UP000253529"/>
    </source>
</evidence>
<proteinExistence type="inferred from homology"/>
<feature type="domain" description="AMP-binding enzyme C-terminal" evidence="4">
    <location>
        <begin position="456"/>
        <end position="531"/>
    </location>
</feature>
<dbReference type="Pfam" id="PF00501">
    <property type="entry name" value="AMP-binding"/>
    <property type="match status" value="1"/>
</dbReference>
<dbReference type="InterPro" id="IPR025110">
    <property type="entry name" value="AMP-bd_C"/>
</dbReference>
<evidence type="ECO:0000256" key="2">
    <source>
        <dbReference type="ARBA" id="ARBA00022598"/>
    </source>
</evidence>
<name>A0A366FGF3_9HYPH</name>
<dbReference type="Proteomes" id="UP000253529">
    <property type="component" value="Unassembled WGS sequence"/>
</dbReference>
<evidence type="ECO:0000256" key="1">
    <source>
        <dbReference type="ARBA" id="ARBA00006432"/>
    </source>
</evidence>
<dbReference type="InterPro" id="IPR020845">
    <property type="entry name" value="AMP-binding_CS"/>
</dbReference>
<keyword evidence="6" id="KW-1185">Reference proteome</keyword>
<comment type="similarity">
    <text evidence="1">Belongs to the ATP-dependent AMP-binding enzyme family.</text>
</comment>
<evidence type="ECO:0000259" key="3">
    <source>
        <dbReference type="Pfam" id="PF00501"/>
    </source>
</evidence>
<evidence type="ECO:0000313" key="5">
    <source>
        <dbReference type="EMBL" id="RBP13754.1"/>
    </source>
</evidence>
<reference evidence="5 6" key="1">
    <citation type="submission" date="2018-06" db="EMBL/GenBank/DDBJ databases">
        <title>Genomic Encyclopedia of Type Strains, Phase IV (KMG-IV): sequencing the most valuable type-strain genomes for metagenomic binning, comparative biology and taxonomic classification.</title>
        <authorList>
            <person name="Goeker M."/>
        </authorList>
    </citation>
    <scope>NUCLEOTIDE SEQUENCE [LARGE SCALE GENOMIC DNA]</scope>
    <source>
        <strain evidence="5 6">DSM 24875</strain>
    </source>
</reference>
<feature type="domain" description="AMP-dependent synthetase/ligase" evidence="3">
    <location>
        <begin position="72"/>
        <end position="406"/>
    </location>
</feature>
<protein>
    <submittedName>
        <fullName evidence="5">Fatty-acyl-CoA synthase</fullName>
    </submittedName>
</protein>
<comment type="caution">
    <text evidence="5">The sequence shown here is derived from an EMBL/GenBank/DDBJ whole genome shotgun (WGS) entry which is preliminary data.</text>
</comment>
<dbReference type="EMBL" id="QNRK01000011">
    <property type="protein sequence ID" value="RBP13754.1"/>
    <property type="molecule type" value="Genomic_DNA"/>
</dbReference>
<dbReference type="RefSeq" id="WP_113889316.1">
    <property type="nucleotide sequence ID" value="NZ_QNRK01000011.1"/>
</dbReference>
<sequence>MAYGYTPAERAELDARARVILDACPDVGSFIRRSLSPDPGHETLVYLRTALDPDPVVTRAGAFLGLVEAARLWLRRNGVGPQDVVAILAPNVTAVSIAAWAAMSHAVVQPLNLLFSREAIAAQLAAVDAKVVFVPPPGSPGGLYEKVADLGALAPSLETIVILPMDGRVAFGDEPLAPALPPARPETARPDAVAALLPTGGTTGAPKVVPLTHRNIVASATASMLALDVRADDRIVIALPLFHVGGAFCTSLSALGAGATMILPTAGGFRNPEVVANYWRILDRQRATIGGLVPTGLAAAAEAPAEGCDRSRLRLFATGASVCPPEIERRFLRVWPGDCVRQIYGMTEFAGAITQTPSDRAQRPGSVGLPAALVEVAVLAGDTIHRGASPVGEILARGPQMFAGYLDPRQHGASFHDGWLRSGDLGRIGDDGEVYVTGRAKDVIIRGGHNIDPTAIEDVAMRFPGVGLAAAVGRPDAYAGETPMLFVTPSPGAAIDPEGLARFVAAGVIEGPARPRAIVAIADMPMTPVGKIYKPRLRELAAEAAAGEALAAALCGAAFEVSAGHRDGVLVVTARVPAPLVEDARAALGRFPFGFDTLPL</sequence>